<evidence type="ECO:0000313" key="3">
    <source>
        <dbReference type="Proteomes" id="UP001320876"/>
    </source>
</evidence>
<keyword evidence="3" id="KW-1185">Reference proteome</keyword>
<gene>
    <name evidence="2" type="ORF">OKA05_00390</name>
</gene>
<protein>
    <submittedName>
        <fullName evidence="2">Uma2 family endonuclease</fullName>
    </submittedName>
</protein>
<proteinExistence type="predicted"/>
<dbReference type="CDD" id="cd06260">
    <property type="entry name" value="DUF820-like"/>
    <property type="match status" value="1"/>
</dbReference>
<keyword evidence="2" id="KW-0540">Nuclease</keyword>
<dbReference type="Gene3D" id="3.90.1570.10">
    <property type="entry name" value="tt1808, chain A"/>
    <property type="match status" value="1"/>
</dbReference>
<dbReference type="RefSeq" id="WP_264485099.1">
    <property type="nucleotide sequence ID" value="NZ_JAPDDT010000001.1"/>
</dbReference>
<organism evidence="2 3">
    <name type="scientific">Luteolibacter arcticus</name>
    <dbReference type="NCBI Taxonomy" id="1581411"/>
    <lineage>
        <taxon>Bacteria</taxon>
        <taxon>Pseudomonadati</taxon>
        <taxon>Verrucomicrobiota</taxon>
        <taxon>Verrucomicrobiia</taxon>
        <taxon>Verrucomicrobiales</taxon>
        <taxon>Verrucomicrobiaceae</taxon>
        <taxon>Luteolibacter</taxon>
    </lineage>
</organism>
<evidence type="ECO:0000313" key="2">
    <source>
        <dbReference type="EMBL" id="MCW1920990.1"/>
    </source>
</evidence>
<dbReference type="Pfam" id="PF05685">
    <property type="entry name" value="Uma2"/>
    <property type="match status" value="1"/>
</dbReference>
<dbReference type="InterPro" id="IPR011335">
    <property type="entry name" value="Restrct_endonuc-II-like"/>
</dbReference>
<reference evidence="2 3" key="1">
    <citation type="submission" date="2022-10" db="EMBL/GenBank/DDBJ databases">
        <title>Luteolibacter arcticus strain CCTCC AB 2014275, whole genome shotgun sequencing project.</title>
        <authorList>
            <person name="Zhao G."/>
            <person name="Shen L."/>
        </authorList>
    </citation>
    <scope>NUCLEOTIDE SEQUENCE [LARGE SCALE GENOMIC DNA]</scope>
    <source>
        <strain evidence="2 3">CCTCC AB 2014275</strain>
    </source>
</reference>
<name>A0ABT3GCG5_9BACT</name>
<dbReference type="PANTHER" id="PTHR34107">
    <property type="entry name" value="SLL0198 PROTEIN-RELATED"/>
    <property type="match status" value="1"/>
</dbReference>
<dbReference type="Proteomes" id="UP001320876">
    <property type="component" value="Unassembled WGS sequence"/>
</dbReference>
<dbReference type="InterPro" id="IPR008538">
    <property type="entry name" value="Uma2"/>
</dbReference>
<accession>A0ABT3GCG5</accession>
<dbReference type="EMBL" id="JAPDDT010000001">
    <property type="protein sequence ID" value="MCW1920990.1"/>
    <property type="molecule type" value="Genomic_DNA"/>
</dbReference>
<dbReference type="GO" id="GO:0004519">
    <property type="term" value="F:endonuclease activity"/>
    <property type="evidence" value="ECO:0007669"/>
    <property type="project" value="UniProtKB-KW"/>
</dbReference>
<keyword evidence="2" id="KW-0255">Endonuclease</keyword>
<sequence>MSLTPDLLERPTLALEVKEIAAFLAEEGKAREAFRDKIQPHEKGEFINGETVMHSPARDAYNTTVALIQQSIRVAIQAGKIGGHVVFEKALCAFTRNDYEPDVAWFSPEKAKLIRPDTTIYPVPDFIAEILSPATRKRDRGVKFDDYAAHGVAEYWIVDADERTVEQYVIGPDGVYQLAEKRAHGDMRPQSFPGLNVPLAALFDSAANFAFLKTPSLTAAP</sequence>
<dbReference type="PANTHER" id="PTHR34107:SF4">
    <property type="entry name" value="SLL1222 PROTEIN"/>
    <property type="match status" value="1"/>
</dbReference>
<dbReference type="SUPFAM" id="SSF52980">
    <property type="entry name" value="Restriction endonuclease-like"/>
    <property type="match status" value="1"/>
</dbReference>
<feature type="domain" description="Putative restriction endonuclease" evidence="1">
    <location>
        <begin position="39"/>
        <end position="199"/>
    </location>
</feature>
<dbReference type="InterPro" id="IPR012296">
    <property type="entry name" value="Nuclease_put_TT1808"/>
</dbReference>
<comment type="caution">
    <text evidence="2">The sequence shown here is derived from an EMBL/GenBank/DDBJ whole genome shotgun (WGS) entry which is preliminary data.</text>
</comment>
<keyword evidence="2" id="KW-0378">Hydrolase</keyword>
<evidence type="ECO:0000259" key="1">
    <source>
        <dbReference type="Pfam" id="PF05685"/>
    </source>
</evidence>